<comment type="caution">
    <text evidence="4">The sequence shown here is derived from an EMBL/GenBank/DDBJ whole genome shotgun (WGS) entry which is preliminary data.</text>
</comment>
<dbReference type="InterPro" id="IPR000873">
    <property type="entry name" value="AMP-dep_synth/lig_dom"/>
</dbReference>
<keyword evidence="5" id="KW-1185">Reference proteome</keyword>
<comment type="similarity">
    <text evidence="1">Belongs to the ATP-dependent AMP-binding enzyme family.</text>
</comment>
<evidence type="ECO:0000313" key="5">
    <source>
        <dbReference type="Proteomes" id="UP000019140"/>
    </source>
</evidence>
<accession>W4M285</accession>
<dbReference type="SUPFAM" id="SSF56801">
    <property type="entry name" value="Acetyl-CoA synthetase-like"/>
    <property type="match status" value="1"/>
</dbReference>
<proteinExistence type="inferred from homology"/>
<dbReference type="Pfam" id="PF00501">
    <property type="entry name" value="AMP-binding"/>
    <property type="match status" value="1"/>
</dbReference>
<dbReference type="GO" id="GO:0006631">
    <property type="term" value="P:fatty acid metabolic process"/>
    <property type="evidence" value="ECO:0007669"/>
    <property type="project" value="TreeGrafter"/>
</dbReference>
<keyword evidence="2" id="KW-0436">Ligase</keyword>
<gene>
    <name evidence="4" type="ORF">ETSY2_29730</name>
</gene>
<sequence length="351" mass="38031">MSAPSSNGQHALSLFYILSEQAARVPEQVAIAAPGRSPMTYRHLLQRLIRMQEALHSLGIGRNDRVALALPPGPELTVALLGVASTAACIPINPADEHLDTHLSHMHVKAVILPFGEKNRAHADVHRHGISVLELTPVPDSEAGFFALTGHTRFAPAAQELPHDDDVALILPPADTGPYARPLYVTHANLSLAAWQAAARLKLDISDRCLSLVPPFQSHGLVAGLLASLIVGAHVVCPPDFQVDTFFQWLEACRPSWYTAEPSMHEAIADDAPQYDERIRRCPLRFIRSASGALPPRVTRALERIFRAPVIDAQGTTEMVGQLGEPYGHNNTLSAPRREAWAAASPAAVNE</sequence>
<dbReference type="EMBL" id="AZHX01001259">
    <property type="protein sequence ID" value="ETX04263.1"/>
    <property type="molecule type" value="Genomic_DNA"/>
</dbReference>
<dbReference type="Gene3D" id="3.40.50.12780">
    <property type="entry name" value="N-terminal domain of ligase-like"/>
    <property type="match status" value="1"/>
</dbReference>
<dbReference type="PANTHER" id="PTHR43201">
    <property type="entry name" value="ACYL-COA SYNTHETASE"/>
    <property type="match status" value="1"/>
</dbReference>
<dbReference type="Proteomes" id="UP000019140">
    <property type="component" value="Unassembled WGS sequence"/>
</dbReference>
<dbReference type="HOGENOM" id="CLU_000022_59_0_7"/>
<evidence type="ECO:0000313" key="4">
    <source>
        <dbReference type="EMBL" id="ETX04263.1"/>
    </source>
</evidence>
<organism evidence="4 5">
    <name type="scientific">Candidatus Entotheonella gemina</name>
    <dbReference type="NCBI Taxonomy" id="1429439"/>
    <lineage>
        <taxon>Bacteria</taxon>
        <taxon>Pseudomonadati</taxon>
        <taxon>Nitrospinota/Tectimicrobiota group</taxon>
        <taxon>Candidatus Tectimicrobiota</taxon>
        <taxon>Candidatus Entotheonellia</taxon>
        <taxon>Candidatus Entotheonellales</taxon>
        <taxon>Candidatus Entotheonellaceae</taxon>
        <taxon>Candidatus Entotheonella</taxon>
    </lineage>
</organism>
<dbReference type="InterPro" id="IPR042099">
    <property type="entry name" value="ANL_N_sf"/>
</dbReference>
<dbReference type="PANTHER" id="PTHR43201:SF5">
    <property type="entry name" value="MEDIUM-CHAIN ACYL-COA LIGASE ACSF2, MITOCHONDRIAL"/>
    <property type="match status" value="1"/>
</dbReference>
<dbReference type="AlphaFoldDB" id="W4M285"/>
<evidence type="ECO:0000256" key="2">
    <source>
        <dbReference type="ARBA" id="ARBA00022598"/>
    </source>
</evidence>
<reference evidence="4 5" key="1">
    <citation type="journal article" date="2014" name="Nature">
        <title>An environmental bacterial taxon with a large and distinct metabolic repertoire.</title>
        <authorList>
            <person name="Wilson M.C."/>
            <person name="Mori T."/>
            <person name="Ruckert C."/>
            <person name="Uria A.R."/>
            <person name="Helf M.J."/>
            <person name="Takada K."/>
            <person name="Gernert C."/>
            <person name="Steffens U.A."/>
            <person name="Heycke N."/>
            <person name="Schmitt S."/>
            <person name="Rinke C."/>
            <person name="Helfrich E.J."/>
            <person name="Brachmann A.O."/>
            <person name="Gurgui C."/>
            <person name="Wakimoto T."/>
            <person name="Kracht M."/>
            <person name="Crusemann M."/>
            <person name="Hentschel U."/>
            <person name="Abe I."/>
            <person name="Matsunaga S."/>
            <person name="Kalinowski J."/>
            <person name="Takeyama H."/>
            <person name="Piel J."/>
        </authorList>
    </citation>
    <scope>NUCLEOTIDE SEQUENCE [LARGE SCALE GENOMIC DNA]</scope>
    <source>
        <strain evidence="5">TSY2</strain>
    </source>
</reference>
<dbReference type="GO" id="GO:0031956">
    <property type="term" value="F:medium-chain fatty acid-CoA ligase activity"/>
    <property type="evidence" value="ECO:0007669"/>
    <property type="project" value="TreeGrafter"/>
</dbReference>
<feature type="domain" description="AMP-dependent synthetase/ligase" evidence="3">
    <location>
        <begin position="19"/>
        <end position="323"/>
    </location>
</feature>
<protein>
    <recommendedName>
        <fullName evidence="3">AMP-dependent synthetase/ligase domain-containing protein</fullName>
    </recommendedName>
</protein>
<evidence type="ECO:0000256" key="1">
    <source>
        <dbReference type="ARBA" id="ARBA00006432"/>
    </source>
</evidence>
<name>W4M285_9BACT</name>
<evidence type="ECO:0000259" key="3">
    <source>
        <dbReference type="Pfam" id="PF00501"/>
    </source>
</evidence>